<dbReference type="SMART" id="SM00153">
    <property type="entry name" value="VHP"/>
    <property type="match status" value="1"/>
</dbReference>
<evidence type="ECO:0000259" key="1">
    <source>
        <dbReference type="PROSITE" id="PS51089"/>
    </source>
</evidence>
<protein>
    <recommendedName>
        <fullName evidence="1">HP domain-containing protein</fullName>
    </recommendedName>
</protein>
<name>F6T7Q1_CIOIN</name>
<reference evidence="3" key="1">
    <citation type="journal article" date="2002" name="Science">
        <title>The draft genome of Ciona intestinalis: insights into chordate and vertebrate origins.</title>
        <authorList>
            <person name="Dehal P."/>
            <person name="Satou Y."/>
            <person name="Campbell R.K."/>
            <person name="Chapman J."/>
            <person name="Degnan B."/>
            <person name="De Tomaso A."/>
            <person name="Davidson B."/>
            <person name="Di Gregorio A."/>
            <person name="Gelpke M."/>
            <person name="Goodstein D.M."/>
            <person name="Harafuji N."/>
            <person name="Hastings K.E."/>
            <person name="Ho I."/>
            <person name="Hotta K."/>
            <person name="Huang W."/>
            <person name="Kawashima T."/>
            <person name="Lemaire P."/>
            <person name="Martinez D."/>
            <person name="Meinertzhagen I.A."/>
            <person name="Necula S."/>
            <person name="Nonaka M."/>
            <person name="Putnam N."/>
            <person name="Rash S."/>
            <person name="Saiga H."/>
            <person name="Satake M."/>
            <person name="Terry A."/>
            <person name="Yamada L."/>
            <person name="Wang H.G."/>
            <person name="Awazu S."/>
            <person name="Azumi K."/>
            <person name="Boore J."/>
            <person name="Branno M."/>
            <person name="Chin-Bow S."/>
            <person name="DeSantis R."/>
            <person name="Doyle S."/>
            <person name="Francino P."/>
            <person name="Keys D.N."/>
            <person name="Haga S."/>
            <person name="Hayashi H."/>
            <person name="Hino K."/>
            <person name="Imai K.S."/>
            <person name="Inaba K."/>
            <person name="Kano S."/>
            <person name="Kobayashi K."/>
            <person name="Kobayashi M."/>
            <person name="Lee B.I."/>
            <person name="Makabe K.W."/>
            <person name="Manohar C."/>
            <person name="Matassi G."/>
            <person name="Medina M."/>
            <person name="Mochizuki Y."/>
            <person name="Mount S."/>
            <person name="Morishita T."/>
            <person name="Miura S."/>
            <person name="Nakayama A."/>
            <person name="Nishizaka S."/>
            <person name="Nomoto H."/>
            <person name="Ohta F."/>
            <person name="Oishi K."/>
            <person name="Rigoutsos I."/>
            <person name="Sano M."/>
            <person name="Sasaki A."/>
            <person name="Sasakura Y."/>
            <person name="Shoguchi E."/>
            <person name="Shin-i T."/>
            <person name="Spagnuolo A."/>
            <person name="Stainier D."/>
            <person name="Suzuki M.M."/>
            <person name="Tassy O."/>
            <person name="Takatori N."/>
            <person name="Tokuoka M."/>
            <person name="Yagi K."/>
            <person name="Yoshizaki F."/>
            <person name="Wada S."/>
            <person name="Zhang C."/>
            <person name="Hyatt P.D."/>
            <person name="Larimer F."/>
            <person name="Detter C."/>
            <person name="Doggett N."/>
            <person name="Glavina T."/>
            <person name="Hawkins T."/>
            <person name="Richardson P."/>
            <person name="Lucas S."/>
            <person name="Kohara Y."/>
            <person name="Levine M."/>
            <person name="Satoh N."/>
            <person name="Rokhsar D.S."/>
        </authorList>
    </citation>
    <scope>NUCLEOTIDE SEQUENCE [LARGE SCALE GENOMIC DNA]</scope>
</reference>
<organism evidence="2 3">
    <name type="scientific">Ciona intestinalis</name>
    <name type="common">Transparent sea squirt</name>
    <name type="synonym">Ascidia intestinalis</name>
    <dbReference type="NCBI Taxonomy" id="7719"/>
    <lineage>
        <taxon>Eukaryota</taxon>
        <taxon>Metazoa</taxon>
        <taxon>Chordata</taxon>
        <taxon>Tunicata</taxon>
        <taxon>Ascidiacea</taxon>
        <taxon>Phlebobranchia</taxon>
        <taxon>Cionidae</taxon>
        <taxon>Ciona</taxon>
    </lineage>
</organism>
<dbReference type="Ensembl" id="ENSCINT00000003727.3">
    <property type="protein sequence ID" value="ENSCINP00000003727.3"/>
    <property type="gene ID" value="ENSCING00000001842.3"/>
</dbReference>
<dbReference type="PANTHER" id="PTHR11977">
    <property type="entry name" value="VILLIN"/>
    <property type="match status" value="1"/>
</dbReference>
<reference evidence="2" key="3">
    <citation type="submission" date="2025-08" db="UniProtKB">
        <authorList>
            <consortium name="Ensembl"/>
        </authorList>
    </citation>
    <scope>IDENTIFICATION</scope>
</reference>
<dbReference type="SUPFAM" id="SSF55753">
    <property type="entry name" value="Actin depolymerizing proteins"/>
    <property type="match status" value="3"/>
</dbReference>
<proteinExistence type="predicted"/>
<dbReference type="PROSITE" id="PS51089">
    <property type="entry name" value="HP"/>
    <property type="match status" value="1"/>
</dbReference>
<dbReference type="SUPFAM" id="SSF47050">
    <property type="entry name" value="VHP, Villin headpiece domain"/>
    <property type="match status" value="1"/>
</dbReference>
<evidence type="ECO:0000313" key="2">
    <source>
        <dbReference type="Ensembl" id="ENSCINP00000003727.3"/>
    </source>
</evidence>
<dbReference type="EMBL" id="EAAA01002870">
    <property type="status" value="NOT_ANNOTATED_CDS"/>
    <property type="molecule type" value="Genomic_DNA"/>
</dbReference>
<sequence>MAALNSLDTYVFDFGAEMYIWQGKEVSFNDRQLAVRLARTLWDQGYDYTDVGFCPFVPIKDGCNNLKGSRPEWGLFARVNENLETSLVQEKFEDWSNISREIGDRDDIMRETSRGHIAAEMKTKVSIKPEMVACDVKLLRSERLQPLPLHLEGHNLWRGHGHMYDDDGRGLLVVTSSVDTWYATDKNMVKVEEPNQGVFHRSETYVVRWKYVVSSTGKWLASKSKPGSDLKSAVNGRERTAYFLWAGRDSSVNEKGASALMATEIDTHGGPQMTVHEGREPAAMRQCFGGRMLVVDGKIGKRDGFYSWKLFCMKGTSSDEATLYQIPCESQSLRSRSSLMLLNGRLGKIVVWHGKFSPQITRKLITEAANKIKEEKPLYLGFRSNCKSVEFSECEEGSENQDVAEGIGRIRRTKYMSLLETTDDKLIPPRAWHLLPSGDEFISQELHPVTEFPSDEEEKNDVEFFPLVQEQFKELMQPAFVLVETTEGVYLWQSEVGESMKGSGKRQFDISRRLALETTVNYCKEYRSDFTPMLIHELHEPIEFTNSFLVWMESKKKLSFEERRANKPTSVSEILSTLSRLTYSIEELRATPLPEGVDPNHLETYLSQSDFEKLFQISKVEFYDMPPWKQSKLRKEKNLF</sequence>
<dbReference type="Gene3D" id="1.10.950.10">
    <property type="entry name" value="Villin headpiece domain"/>
    <property type="match status" value="1"/>
</dbReference>
<dbReference type="SMART" id="SM00262">
    <property type="entry name" value="GEL"/>
    <property type="match status" value="1"/>
</dbReference>
<keyword evidence="3" id="KW-1185">Reference proteome</keyword>
<dbReference type="OMA" id="RLWIWSE"/>
<dbReference type="GO" id="GO:0051015">
    <property type="term" value="F:actin filament binding"/>
    <property type="evidence" value="ECO:0007669"/>
    <property type="project" value="InterPro"/>
</dbReference>
<dbReference type="InterPro" id="IPR029006">
    <property type="entry name" value="ADF-H/Gelsolin-like_dom_sf"/>
</dbReference>
<dbReference type="PANTHER" id="PTHR11977:SF45">
    <property type="entry name" value="SUPERVILLIN"/>
    <property type="match status" value="1"/>
</dbReference>
<feature type="domain" description="HP" evidence="1">
    <location>
        <begin position="577"/>
        <end position="640"/>
    </location>
</feature>
<accession>F6T7Q1</accession>
<dbReference type="STRING" id="7719.ENSCINP00000003727"/>
<dbReference type="AlphaFoldDB" id="F6T7Q1"/>
<dbReference type="GeneTree" id="ENSGT00940000168247"/>
<dbReference type="Gene3D" id="3.40.20.10">
    <property type="entry name" value="Severin"/>
    <property type="match status" value="4"/>
</dbReference>
<reference evidence="2" key="2">
    <citation type="journal article" date="2008" name="Genome Biol.">
        <title>Improved genome assembly and evidence-based global gene model set for the chordate Ciona intestinalis: new insight into intron and operon populations.</title>
        <authorList>
            <person name="Satou Y."/>
            <person name="Mineta K."/>
            <person name="Ogasawara M."/>
            <person name="Sasakura Y."/>
            <person name="Shoguchi E."/>
            <person name="Ueno K."/>
            <person name="Yamada L."/>
            <person name="Matsumoto J."/>
            <person name="Wasserscheid J."/>
            <person name="Dewar K."/>
            <person name="Wiley G.B."/>
            <person name="Macmil S.L."/>
            <person name="Roe B.A."/>
            <person name="Zeller R.W."/>
            <person name="Hastings K.E."/>
            <person name="Lemaire P."/>
            <person name="Lindquist E."/>
            <person name="Endo T."/>
            <person name="Hotta K."/>
            <person name="Inaba K."/>
        </authorList>
    </citation>
    <scope>NUCLEOTIDE SEQUENCE [LARGE SCALE GENOMIC DNA]</scope>
    <source>
        <strain evidence="2">wild type</strain>
    </source>
</reference>
<evidence type="ECO:0000313" key="3">
    <source>
        <dbReference type="Proteomes" id="UP000008144"/>
    </source>
</evidence>
<dbReference type="InterPro" id="IPR007122">
    <property type="entry name" value="Villin/Gelsolin"/>
</dbReference>
<dbReference type="InterPro" id="IPR036886">
    <property type="entry name" value="Villin_headpiece_dom_sf"/>
</dbReference>
<reference evidence="2" key="4">
    <citation type="submission" date="2025-09" db="UniProtKB">
        <authorList>
            <consortium name="Ensembl"/>
        </authorList>
    </citation>
    <scope>IDENTIFICATION</scope>
</reference>
<dbReference type="Pfam" id="PF02209">
    <property type="entry name" value="VHP"/>
    <property type="match status" value="1"/>
</dbReference>
<dbReference type="InParanoid" id="F6T7Q1"/>
<dbReference type="GO" id="GO:0007010">
    <property type="term" value="P:cytoskeleton organization"/>
    <property type="evidence" value="ECO:0007669"/>
    <property type="project" value="InterPro"/>
</dbReference>
<dbReference type="InterPro" id="IPR003128">
    <property type="entry name" value="Villin_headpiece"/>
</dbReference>
<dbReference type="Proteomes" id="UP000008144">
    <property type="component" value="Chromosome 9"/>
</dbReference>
<dbReference type="HOGENOM" id="CLU_001547_2_0_1"/>